<evidence type="ECO:0000256" key="11">
    <source>
        <dbReference type="ARBA" id="ARBA00029766"/>
    </source>
</evidence>
<evidence type="ECO:0000256" key="2">
    <source>
        <dbReference type="ARBA" id="ARBA00005810"/>
    </source>
</evidence>
<dbReference type="Proteomes" id="UP001220964">
    <property type="component" value="Unassembled WGS sequence"/>
</dbReference>
<comment type="function">
    <text evidence="10">Catalyzes the transfer of pyrophosphate from adenosine triphosphate (ATP) to 6-hydroxymethyl-7,8-dihydropterin, an enzymatic step in folate biosynthesis pathway.</text>
</comment>
<accession>A0AAE3NK36</accession>
<evidence type="ECO:0000313" key="14">
    <source>
        <dbReference type="EMBL" id="MDF0599313.1"/>
    </source>
</evidence>
<reference evidence="14" key="1">
    <citation type="submission" date="2023-03" db="EMBL/GenBank/DDBJ databases">
        <title>Multiphase analysis and comparison of six strains from genera Psychromarinibacter, Lutimaribacter, and Maritimibacter, including a novel species: Psychromarinibacter sediminicola sp. nov.</title>
        <authorList>
            <person name="Wang Y.-H."/>
            <person name="Ye M.-Q."/>
            <person name="Du Z.-J."/>
        </authorList>
    </citation>
    <scope>NUCLEOTIDE SEQUENCE</scope>
    <source>
        <strain evidence="14">C21-152</strain>
    </source>
</reference>
<keyword evidence="5 14" id="KW-0808">Transferase</keyword>
<dbReference type="PROSITE" id="PS00794">
    <property type="entry name" value="HPPK"/>
    <property type="match status" value="1"/>
</dbReference>
<protein>
    <recommendedName>
        <fullName evidence="4">2-amino-4-hydroxy-6-hydroxymethyldihydropteridine pyrophosphokinase</fullName>
        <ecNumber evidence="3">2.7.6.3</ecNumber>
    </recommendedName>
    <alternativeName>
        <fullName evidence="11">6-hydroxymethyl-7,8-dihydropterin pyrophosphokinase</fullName>
    </alternativeName>
    <alternativeName>
        <fullName evidence="12">7,8-dihydro-6-hydroxymethylpterin-pyrophosphokinase</fullName>
    </alternativeName>
</protein>
<dbReference type="SUPFAM" id="SSF55083">
    <property type="entry name" value="6-hydroxymethyl-7,8-dihydropterin pyrophosphokinase, HPPK"/>
    <property type="match status" value="1"/>
</dbReference>
<evidence type="ECO:0000256" key="1">
    <source>
        <dbReference type="ARBA" id="ARBA00005051"/>
    </source>
</evidence>
<dbReference type="AlphaFoldDB" id="A0AAE3NK36"/>
<evidence type="ECO:0000256" key="4">
    <source>
        <dbReference type="ARBA" id="ARBA00016218"/>
    </source>
</evidence>
<keyword evidence="15" id="KW-1185">Reference proteome</keyword>
<proteinExistence type="inferred from homology"/>
<dbReference type="GO" id="GO:0016301">
    <property type="term" value="F:kinase activity"/>
    <property type="evidence" value="ECO:0007669"/>
    <property type="project" value="UniProtKB-KW"/>
</dbReference>
<dbReference type="PANTHER" id="PTHR43071:SF1">
    <property type="entry name" value="2-AMINO-4-HYDROXY-6-HYDROXYMETHYLDIHYDROPTERIDINE PYROPHOSPHOKINASE"/>
    <property type="match status" value="1"/>
</dbReference>
<dbReference type="EC" id="2.7.6.3" evidence="3"/>
<comment type="pathway">
    <text evidence="1">Cofactor biosynthesis; tetrahydrofolate biosynthesis; 2-amino-4-hydroxy-6-hydroxymethyl-7,8-dihydropteridine diphosphate from 7,8-dihydroneopterin triphosphate: step 4/4.</text>
</comment>
<comment type="caution">
    <text evidence="14">The sequence shown here is derived from an EMBL/GenBank/DDBJ whole genome shotgun (WGS) entry which is preliminary data.</text>
</comment>
<dbReference type="RefSeq" id="WP_275565460.1">
    <property type="nucleotide sequence ID" value="NZ_JARGYC010000002.1"/>
</dbReference>
<keyword evidence="9" id="KW-0289">Folate biosynthesis</keyword>
<evidence type="ECO:0000256" key="12">
    <source>
        <dbReference type="ARBA" id="ARBA00033413"/>
    </source>
</evidence>
<evidence type="ECO:0000256" key="10">
    <source>
        <dbReference type="ARBA" id="ARBA00029409"/>
    </source>
</evidence>
<dbReference type="PANTHER" id="PTHR43071">
    <property type="entry name" value="2-AMINO-4-HYDROXY-6-HYDROXYMETHYLDIHYDROPTERIDINE PYROPHOSPHOKINASE"/>
    <property type="match status" value="1"/>
</dbReference>
<evidence type="ECO:0000256" key="9">
    <source>
        <dbReference type="ARBA" id="ARBA00022909"/>
    </source>
</evidence>
<evidence type="ECO:0000256" key="5">
    <source>
        <dbReference type="ARBA" id="ARBA00022679"/>
    </source>
</evidence>
<dbReference type="GO" id="GO:0046656">
    <property type="term" value="P:folic acid biosynthetic process"/>
    <property type="evidence" value="ECO:0007669"/>
    <property type="project" value="UniProtKB-KW"/>
</dbReference>
<dbReference type="Gene3D" id="3.30.70.560">
    <property type="entry name" value="7,8-Dihydro-6-hydroxymethylpterin-pyrophosphokinase HPPK"/>
    <property type="match status" value="1"/>
</dbReference>
<evidence type="ECO:0000259" key="13">
    <source>
        <dbReference type="PROSITE" id="PS00794"/>
    </source>
</evidence>
<evidence type="ECO:0000256" key="8">
    <source>
        <dbReference type="ARBA" id="ARBA00022840"/>
    </source>
</evidence>
<dbReference type="InterPro" id="IPR000550">
    <property type="entry name" value="Hppk"/>
</dbReference>
<comment type="similarity">
    <text evidence="2">Belongs to the HPPK family.</text>
</comment>
<name>A0AAE3NK36_9RHOB</name>
<keyword evidence="7" id="KW-0418">Kinase</keyword>
<keyword evidence="8" id="KW-0067">ATP-binding</keyword>
<organism evidence="14 15">
    <name type="scientific">Psychromarinibacter sediminicola</name>
    <dbReference type="NCBI Taxonomy" id="3033385"/>
    <lineage>
        <taxon>Bacteria</taxon>
        <taxon>Pseudomonadati</taxon>
        <taxon>Pseudomonadota</taxon>
        <taxon>Alphaproteobacteria</taxon>
        <taxon>Rhodobacterales</taxon>
        <taxon>Paracoccaceae</taxon>
        <taxon>Psychromarinibacter</taxon>
    </lineage>
</organism>
<sequence length="193" mass="21222">MSHNSVTYSRVTLVALGANLPGAWGPPADAVRAAFRRLDDSRLHVIRASRLFLTPCVPAGAGPDYVNAAAALTGDLSPTETLAELHRIENEFGRARVQRWGSRTLDIDLLAIGDTVLPDPTTQAHWRHLTPEAQQRATPDRLILPHPRLQDRAFVLVPLMDVAPDWTHPLLGRTVREMTADLPEADRMAVTPL</sequence>
<dbReference type="GO" id="GO:0005524">
    <property type="term" value="F:ATP binding"/>
    <property type="evidence" value="ECO:0007669"/>
    <property type="project" value="UniProtKB-KW"/>
</dbReference>
<keyword evidence="6" id="KW-0547">Nucleotide-binding</keyword>
<evidence type="ECO:0000256" key="7">
    <source>
        <dbReference type="ARBA" id="ARBA00022777"/>
    </source>
</evidence>
<dbReference type="Pfam" id="PF01288">
    <property type="entry name" value="HPPK"/>
    <property type="match status" value="1"/>
</dbReference>
<evidence type="ECO:0000313" key="15">
    <source>
        <dbReference type="Proteomes" id="UP001220964"/>
    </source>
</evidence>
<evidence type="ECO:0000256" key="3">
    <source>
        <dbReference type="ARBA" id="ARBA00013253"/>
    </source>
</evidence>
<dbReference type="GO" id="GO:0003848">
    <property type="term" value="F:2-amino-4-hydroxy-6-hydroxymethyldihydropteridine diphosphokinase activity"/>
    <property type="evidence" value="ECO:0007669"/>
    <property type="project" value="UniProtKB-EC"/>
</dbReference>
<dbReference type="NCBIfam" id="TIGR01498">
    <property type="entry name" value="folK"/>
    <property type="match status" value="1"/>
</dbReference>
<dbReference type="CDD" id="cd00483">
    <property type="entry name" value="HPPK"/>
    <property type="match status" value="1"/>
</dbReference>
<gene>
    <name evidence="14" type="primary">folK</name>
    <name evidence="14" type="ORF">P1J78_01080</name>
</gene>
<dbReference type="InterPro" id="IPR035907">
    <property type="entry name" value="Hppk_sf"/>
</dbReference>
<evidence type="ECO:0000256" key="6">
    <source>
        <dbReference type="ARBA" id="ARBA00022741"/>
    </source>
</evidence>
<dbReference type="EMBL" id="JARGYC010000002">
    <property type="protein sequence ID" value="MDF0599313.1"/>
    <property type="molecule type" value="Genomic_DNA"/>
</dbReference>
<feature type="domain" description="7,8-dihydro-6-hydroxymethylpterin-pyrophosphokinase" evidence="13">
    <location>
        <begin position="99"/>
        <end position="110"/>
    </location>
</feature>